<reference evidence="2 4" key="1">
    <citation type="submission" date="2015-10" db="EMBL/GenBank/DDBJ databases">
        <title>The cercosporin biosynthetic gene cluster was horizontally transferred to several fungal lineages and shown to be expanded in Cercospora beticola based on microsynteny with recipient genomes.</title>
        <authorList>
            <person name="De Jonge R."/>
            <person name="Ebert M.K."/>
            <person name="Suttle J.C."/>
            <person name="Jurick Ii W.M."/>
            <person name="Secor G.A."/>
            <person name="Thomma B.P."/>
            <person name="Van De Peer Y."/>
            <person name="Bolton M.D."/>
        </authorList>
    </citation>
    <scope>NUCLEOTIDE SEQUENCE [LARGE SCALE GENOMIC DNA]</scope>
    <source>
        <strain evidence="2 4">09-40</strain>
    </source>
</reference>
<feature type="compositionally biased region" description="Basic and acidic residues" evidence="1">
    <location>
        <begin position="62"/>
        <end position="85"/>
    </location>
</feature>
<protein>
    <submittedName>
        <fullName evidence="2">Uncharacterized protein</fullName>
    </submittedName>
</protein>
<evidence type="ECO:0000313" key="3">
    <source>
        <dbReference type="EMBL" id="WPB05325.1"/>
    </source>
</evidence>
<feature type="region of interest" description="Disordered" evidence="1">
    <location>
        <begin position="1"/>
        <end position="93"/>
    </location>
</feature>
<dbReference type="EMBL" id="LKMD01000104">
    <property type="protein sequence ID" value="PIA94876.1"/>
    <property type="molecule type" value="Genomic_DNA"/>
</dbReference>
<feature type="compositionally biased region" description="Polar residues" evidence="1">
    <location>
        <begin position="151"/>
        <end position="160"/>
    </location>
</feature>
<dbReference type="AlphaFoldDB" id="A0A2G5HQQ7"/>
<keyword evidence="5" id="KW-1185">Reference proteome</keyword>
<dbReference type="Proteomes" id="UP000230605">
    <property type="component" value="Chromosome 6"/>
</dbReference>
<evidence type="ECO:0000313" key="5">
    <source>
        <dbReference type="Proteomes" id="UP001302367"/>
    </source>
</evidence>
<dbReference type="Proteomes" id="UP001302367">
    <property type="component" value="Chromosome 6"/>
</dbReference>
<evidence type="ECO:0000313" key="4">
    <source>
        <dbReference type="Proteomes" id="UP000230605"/>
    </source>
</evidence>
<sequence length="520" mass="59974">MNLQLSSVTIGGRTLRKRKNRDGSQDAPALESRKRQKASKRAPIAPPQNNPNDDREEQIEITQHDRNENLRIGHERASDAEHTSRDNVGTRLSEAMGVSAARRAKNMVARDSNHEPNEKHLELQNPGRRMILNDQAGADRIRDSGPEASGAGNNDPATDTSQALPELLQKLREIESMNFGQTCNFFTEWTTSHSGRDFKEWLDFYQTVVKPTFYRDKEWEEYIDANRVEEGITIGEARLRESRSVMLKLVGEGTLETGRPPREFLEVQSWEDAIRDSSNKKETIVLRDRMLQDLMADRIHQPQDFDTYLRQASWQMASRDAKNNQQATRIEEQRQNMIDGVVQAGEMPCSFEDWFKASEWSEYAERFPGERVEIRRMEEQMMENVLHEGTAPYGAAWLFRAPEWNRYIEEAEANQGEKRSWLWEKSRACVYDDRERRCMAPARARWAAGWNLLCSRLESNLNADVSQIGKERSIVDKYSNFEPEELIMPPSLNGETIAIHALNLVKKTVKLEKAKFDIAE</sequence>
<accession>A0A2G5HQQ7</accession>
<feature type="region of interest" description="Disordered" evidence="1">
    <location>
        <begin position="139"/>
        <end position="160"/>
    </location>
</feature>
<evidence type="ECO:0000256" key="1">
    <source>
        <dbReference type="SAM" id="MobiDB-lite"/>
    </source>
</evidence>
<proteinExistence type="predicted"/>
<gene>
    <name evidence="2" type="ORF">CB0940_08742</name>
    <name evidence="3" type="ORF">RHO25_009977</name>
</gene>
<reference evidence="3 5" key="2">
    <citation type="submission" date="2023-09" db="EMBL/GenBank/DDBJ databases">
        <title>Complete-Gapless Cercospora beticola genome.</title>
        <authorList>
            <person name="Wyatt N.A."/>
            <person name="Spanner R.E."/>
            <person name="Bolton M.D."/>
        </authorList>
    </citation>
    <scope>NUCLEOTIDE SEQUENCE [LARGE SCALE GENOMIC DNA]</scope>
    <source>
        <strain evidence="3">Cb09-40</strain>
    </source>
</reference>
<name>A0A2G5HQQ7_CERBT</name>
<organism evidence="2 4">
    <name type="scientific">Cercospora beticola</name>
    <name type="common">Sugarbeet leaf spot fungus</name>
    <dbReference type="NCBI Taxonomy" id="122368"/>
    <lineage>
        <taxon>Eukaryota</taxon>
        <taxon>Fungi</taxon>
        <taxon>Dikarya</taxon>
        <taxon>Ascomycota</taxon>
        <taxon>Pezizomycotina</taxon>
        <taxon>Dothideomycetes</taxon>
        <taxon>Dothideomycetidae</taxon>
        <taxon>Mycosphaerellales</taxon>
        <taxon>Mycosphaerellaceae</taxon>
        <taxon>Cercospora</taxon>
    </lineage>
</organism>
<dbReference type="EMBL" id="CP134189">
    <property type="protein sequence ID" value="WPB05325.1"/>
    <property type="molecule type" value="Genomic_DNA"/>
</dbReference>
<evidence type="ECO:0000313" key="2">
    <source>
        <dbReference type="EMBL" id="PIA94876.1"/>
    </source>
</evidence>